<evidence type="ECO:0000313" key="1">
    <source>
        <dbReference type="EMBL" id="NIK73335.1"/>
    </source>
</evidence>
<proteinExistence type="predicted"/>
<dbReference type="EMBL" id="JAASRN010000001">
    <property type="protein sequence ID" value="NIK73335.1"/>
    <property type="molecule type" value="Genomic_DNA"/>
</dbReference>
<accession>A0A846MPE9</accession>
<dbReference type="AlphaFoldDB" id="A0A846MPE9"/>
<protein>
    <submittedName>
        <fullName evidence="1">Uncharacterized protein</fullName>
    </submittedName>
</protein>
<organism evidence="1 2">
    <name type="scientific">Thermonema lapsum</name>
    <dbReference type="NCBI Taxonomy" id="28195"/>
    <lineage>
        <taxon>Bacteria</taxon>
        <taxon>Pseudomonadati</taxon>
        <taxon>Bacteroidota</taxon>
        <taxon>Cytophagia</taxon>
        <taxon>Cytophagales</taxon>
        <taxon>Thermonemataceae</taxon>
        <taxon>Thermonema</taxon>
    </lineage>
</organism>
<name>A0A846MPE9_9BACT</name>
<gene>
    <name evidence="1" type="ORF">FHS56_000821</name>
</gene>
<evidence type="ECO:0000313" key="2">
    <source>
        <dbReference type="Proteomes" id="UP000537126"/>
    </source>
</evidence>
<keyword evidence="2" id="KW-1185">Reference proteome</keyword>
<sequence length="68" mass="7622">MGCVVWVASEIEQVYKCVLTSCFFGNAVKNFILLSGKQQRDFLLSLEMITENSKMPKGSCIDKEEGRA</sequence>
<dbReference type="Proteomes" id="UP000537126">
    <property type="component" value="Unassembled WGS sequence"/>
</dbReference>
<reference evidence="1 2" key="1">
    <citation type="submission" date="2020-03" db="EMBL/GenBank/DDBJ databases">
        <title>Genomic Encyclopedia of Type Strains, Phase IV (KMG-IV): sequencing the most valuable type-strain genomes for metagenomic binning, comparative biology and taxonomic classification.</title>
        <authorList>
            <person name="Goeker M."/>
        </authorList>
    </citation>
    <scope>NUCLEOTIDE SEQUENCE [LARGE SCALE GENOMIC DNA]</scope>
    <source>
        <strain evidence="1 2">DSM 5718</strain>
    </source>
</reference>
<comment type="caution">
    <text evidence="1">The sequence shown here is derived from an EMBL/GenBank/DDBJ whole genome shotgun (WGS) entry which is preliminary data.</text>
</comment>